<organism evidence="4">
    <name type="scientific">Schistosoma haematobium</name>
    <name type="common">Blood fluke</name>
    <dbReference type="NCBI Taxonomy" id="6185"/>
    <lineage>
        <taxon>Eukaryota</taxon>
        <taxon>Metazoa</taxon>
        <taxon>Spiralia</taxon>
        <taxon>Lophotrochozoa</taxon>
        <taxon>Platyhelminthes</taxon>
        <taxon>Trematoda</taxon>
        <taxon>Digenea</taxon>
        <taxon>Strigeidida</taxon>
        <taxon>Schistosomatoidea</taxon>
        <taxon>Schistosomatidae</taxon>
        <taxon>Schistosoma</taxon>
    </lineage>
</organism>
<dbReference type="AlphaFoldDB" id="A0A094ZWG3"/>
<dbReference type="InterPro" id="IPR001163">
    <property type="entry name" value="Sm_dom_euk/arc"/>
</dbReference>
<dbReference type="EMBL" id="KL250895">
    <property type="protein sequence ID" value="KGB37514.1"/>
    <property type="molecule type" value="Genomic_DNA"/>
</dbReference>
<dbReference type="Pfam" id="PF01423">
    <property type="entry name" value="LSM"/>
    <property type="match status" value="1"/>
</dbReference>
<dbReference type="Gene3D" id="1.25.40.10">
    <property type="entry name" value="Tetratricopeptide repeat domain"/>
    <property type="match status" value="3"/>
</dbReference>
<sequence length="880" mass="99573">MFLSRVLTVLKLYHRRIQPITACSLLLWRRSQSHCKVNLSTRDLVEVVNQKAKIHKYIKPQEPEEPLYVNSLERCDSEEDLNVISENDQLDFGALSADNVCQQPYHESLVNRSIKNIEKKSVIDELLSTDEVEEDPADCLRLSNVYRRHPPEHYCELIKRYCKAGDTNSALSVFFSEMLEKDRVLPSRFHAHMVLDGLARVGDSENAFRVYKKMTELGIDATQATYSRLFRACAEDIATWFRKNRTFMPPVVNRTENHSLLLHRKMLALQKALAPDMSPDNFGGPALHKVYLFWRRLMEKNIPMNQFTYNTLILALAKAGDIHGCLRALDMMLETENIDRFSRKSIGCKNKLLFADSFTISSVLSAIEPASAKRNLESCHRRMGLSKQSANSNDVFNRVSPFQLALSLWHDLVPLSNNDVAPHHFTLLARIMGLQNDCLDANNNCEIVFVNNTRYKSFQDIFKPSSGDSSSSVNLIHPSCTSRELASMMIAQATKSSLLSSTSTVELKSTSSESMIDETPESLQLDWNDTMLALRSPINLLLPTDKPIVICGPKDQCMYPWQRLALVGGLYGLLDTVENRYKLKVNISFFTCIVSLLPPPVKSDQCYTKDAFDTWETEVLNLLSKFKLTADTALYNSFIHRRTSSGLNANHLLADMTRKGLIPDQITWGCLARGCQTKESVKQLLRGFEIAATTPLSSIDLETNSIPREQNVHSQIVRPSFTFFSNLLSTPGFDWELKAFVIEYMRCPIHIDELSDKKSAIPKRDVYGNQVSNHFDGFVLDRRVIASIDIDIGLFRELLANGVIPKGMGTLKGFDNVVNLVIKDSHERVFSPTEGVEQVPLGLFIIRGQNVAVVGELDEDLDRRIDFSQLRAEPLNPVVH</sequence>
<dbReference type="GO" id="GO:0000398">
    <property type="term" value="P:mRNA splicing, via spliceosome"/>
    <property type="evidence" value="ECO:0007669"/>
    <property type="project" value="InterPro"/>
</dbReference>
<dbReference type="Gene3D" id="2.30.30.100">
    <property type="match status" value="1"/>
</dbReference>
<feature type="repeat" description="PPR" evidence="2">
    <location>
        <begin position="305"/>
        <end position="335"/>
    </location>
</feature>
<evidence type="ECO:0000313" key="4">
    <source>
        <dbReference type="EMBL" id="KGB37514.1"/>
    </source>
</evidence>
<dbReference type="GO" id="GO:0005688">
    <property type="term" value="C:U6 snRNP"/>
    <property type="evidence" value="ECO:0007669"/>
    <property type="project" value="InterPro"/>
</dbReference>
<keyword evidence="4" id="KW-0808">Transferase</keyword>
<dbReference type="NCBIfam" id="TIGR00756">
    <property type="entry name" value="PPR"/>
    <property type="match status" value="2"/>
</dbReference>
<evidence type="ECO:0000256" key="2">
    <source>
        <dbReference type="PROSITE-ProRule" id="PRU00708"/>
    </source>
</evidence>
<dbReference type="PROSITE" id="PS51375">
    <property type="entry name" value="PPR"/>
    <property type="match status" value="3"/>
</dbReference>
<dbReference type="InterPro" id="IPR051240">
    <property type="entry name" value="Mito_RNA-Proc/Resp"/>
</dbReference>
<dbReference type="GO" id="GO:0016740">
    <property type="term" value="F:transferase activity"/>
    <property type="evidence" value="ECO:0007669"/>
    <property type="project" value="UniProtKB-KW"/>
</dbReference>
<keyword evidence="1" id="KW-0677">Repeat</keyword>
<dbReference type="SMART" id="SM00651">
    <property type="entry name" value="Sm"/>
    <property type="match status" value="1"/>
</dbReference>
<evidence type="ECO:0000259" key="3">
    <source>
        <dbReference type="SMART" id="SM00651"/>
    </source>
</evidence>
<dbReference type="Pfam" id="PF01535">
    <property type="entry name" value="PPR"/>
    <property type="match status" value="3"/>
</dbReference>
<dbReference type="STRING" id="6185.A0A094ZWG3"/>
<dbReference type="InterPro" id="IPR002885">
    <property type="entry name" value="PPR_rpt"/>
</dbReference>
<dbReference type="InterPro" id="IPR034103">
    <property type="entry name" value="Lsm8"/>
</dbReference>
<feature type="repeat" description="PPR" evidence="2">
    <location>
        <begin position="150"/>
        <end position="185"/>
    </location>
</feature>
<protein>
    <submittedName>
        <fullName evidence="4">N-alpha-acetyltransferase 38, NatC auxiliary subunit</fullName>
    </submittedName>
</protein>
<dbReference type="PANTHER" id="PTHR47933">
    <property type="entry name" value="PENTATRICOPEPTIDE REPEAT-CONTAINING PROTEIN 1, MITOCHONDRIAL"/>
    <property type="match status" value="1"/>
</dbReference>
<dbReference type="SUPFAM" id="SSF50182">
    <property type="entry name" value="Sm-like ribonucleoproteins"/>
    <property type="match status" value="1"/>
</dbReference>
<feature type="repeat" description="PPR" evidence="2">
    <location>
        <begin position="187"/>
        <end position="221"/>
    </location>
</feature>
<feature type="domain" description="Sm" evidence="3">
    <location>
        <begin position="790"/>
        <end position="856"/>
    </location>
</feature>
<gene>
    <name evidence="4" type="ORF">MS3_05858</name>
</gene>
<proteinExistence type="predicted"/>
<name>A0A094ZWG3_SCHHA</name>
<dbReference type="InterPro" id="IPR010920">
    <property type="entry name" value="LSM_dom_sf"/>
</dbReference>
<dbReference type="PANTHER" id="PTHR47933:SF45">
    <property type="entry name" value="PENTACOTRIPEPTIDE-REPEAT REGION OF PRORP DOMAIN-CONTAINING PROTEIN"/>
    <property type="match status" value="1"/>
</dbReference>
<dbReference type="GO" id="GO:0003729">
    <property type="term" value="F:mRNA binding"/>
    <property type="evidence" value="ECO:0007669"/>
    <property type="project" value="TreeGrafter"/>
</dbReference>
<dbReference type="CDD" id="cd01727">
    <property type="entry name" value="LSm8"/>
    <property type="match status" value="1"/>
</dbReference>
<accession>A0A094ZWG3</accession>
<dbReference type="GO" id="GO:0046540">
    <property type="term" value="C:U4/U6 x U5 tri-snRNP complex"/>
    <property type="evidence" value="ECO:0007669"/>
    <property type="project" value="InterPro"/>
</dbReference>
<dbReference type="InterPro" id="IPR011990">
    <property type="entry name" value="TPR-like_helical_dom_sf"/>
</dbReference>
<reference evidence="4" key="1">
    <citation type="journal article" date="2012" name="Nat. Genet.">
        <title>Whole-genome sequence of Schistosoma haematobium.</title>
        <authorList>
            <person name="Young N.D."/>
            <person name="Jex A.R."/>
            <person name="Li B."/>
            <person name="Liu S."/>
            <person name="Yang L."/>
            <person name="Xiong Z."/>
            <person name="Li Y."/>
            <person name="Cantacessi C."/>
            <person name="Hall R.S."/>
            <person name="Xu X."/>
            <person name="Chen F."/>
            <person name="Wu X."/>
            <person name="Zerlotini A."/>
            <person name="Oliveira G."/>
            <person name="Hofmann A."/>
            <person name="Zhang G."/>
            <person name="Fang X."/>
            <person name="Kang Y."/>
            <person name="Campbell B.E."/>
            <person name="Loukas A."/>
            <person name="Ranganathan S."/>
            <person name="Rollinson D."/>
            <person name="Rinaldi G."/>
            <person name="Brindley P.J."/>
            <person name="Yang H."/>
            <person name="Wang J."/>
            <person name="Wang J."/>
            <person name="Gasser R.B."/>
        </authorList>
    </citation>
    <scope>NUCLEOTIDE SEQUENCE [LARGE SCALE GENOMIC DNA]</scope>
</reference>
<evidence type="ECO:0000256" key="1">
    <source>
        <dbReference type="ARBA" id="ARBA00022737"/>
    </source>
</evidence>